<comment type="subcellular location">
    <subcellularLocation>
        <location evidence="3">Peroxisome</location>
    </subcellularLocation>
</comment>
<dbReference type="InterPro" id="IPR037069">
    <property type="entry name" value="AcylCoA_DH/ox_N_sf"/>
</dbReference>
<keyword evidence="12" id="KW-0576">Peroxisome</keyword>
<evidence type="ECO:0000256" key="4">
    <source>
        <dbReference type="ARBA" id="ARBA00004846"/>
    </source>
</evidence>
<comment type="similarity">
    <text evidence="5">Belongs to the acyl-CoA oxidase family.</text>
</comment>
<dbReference type="InterPro" id="IPR029320">
    <property type="entry name" value="Acyl-CoA_ox_N"/>
</dbReference>
<dbReference type="Pfam" id="PF22924">
    <property type="entry name" value="ACOX_C_alpha1"/>
    <property type="match status" value="1"/>
</dbReference>
<dbReference type="FunFam" id="2.40.110.10:FF:000003">
    <property type="entry name" value="Acyl-coenzyme A oxidase"/>
    <property type="match status" value="1"/>
</dbReference>
<dbReference type="InterPro" id="IPR009100">
    <property type="entry name" value="AcylCoA_DH/oxidase_NM_dom_sf"/>
</dbReference>
<dbReference type="GO" id="GO:0003997">
    <property type="term" value="F:acyl-CoA oxidase activity"/>
    <property type="evidence" value="ECO:0007669"/>
    <property type="project" value="UniProtKB-EC"/>
</dbReference>
<keyword evidence="10" id="KW-0560">Oxidoreductase</keyword>
<dbReference type="EC" id="1.3.3.6" evidence="6"/>
<dbReference type="UniPathway" id="UPA00661"/>
<dbReference type="RefSeq" id="XP_012188065.1">
    <property type="nucleotide sequence ID" value="XM_012332675.1"/>
</dbReference>
<dbReference type="PANTHER" id="PTHR10909:SF250">
    <property type="entry name" value="PEROXISOMAL ACYL-COENZYME A OXIDASE 1"/>
    <property type="match status" value="1"/>
</dbReference>
<accession>R9NZY1</accession>
<dbReference type="GeneID" id="24107344"/>
<dbReference type="FunFam" id="1.20.140.10:FF:000015">
    <property type="entry name" value="Acyl-coenzyme A oxidase"/>
    <property type="match status" value="1"/>
</dbReference>
<dbReference type="InterPro" id="IPR046373">
    <property type="entry name" value="Acyl-CoA_Oxase/DH_mid-dom_sf"/>
</dbReference>
<evidence type="ECO:0000256" key="3">
    <source>
        <dbReference type="ARBA" id="ARBA00004275"/>
    </source>
</evidence>
<dbReference type="GO" id="GO:0071949">
    <property type="term" value="F:FAD binding"/>
    <property type="evidence" value="ECO:0007669"/>
    <property type="project" value="InterPro"/>
</dbReference>
<dbReference type="InterPro" id="IPR012258">
    <property type="entry name" value="Acyl-CoA_oxidase"/>
</dbReference>
<organism evidence="17 18">
    <name type="scientific">Pseudozyma hubeiensis (strain SY62)</name>
    <name type="common">Yeast</name>
    <dbReference type="NCBI Taxonomy" id="1305764"/>
    <lineage>
        <taxon>Eukaryota</taxon>
        <taxon>Fungi</taxon>
        <taxon>Dikarya</taxon>
        <taxon>Basidiomycota</taxon>
        <taxon>Ustilaginomycotina</taxon>
        <taxon>Ustilaginomycetes</taxon>
        <taxon>Ustilaginales</taxon>
        <taxon>Ustilaginaceae</taxon>
        <taxon>Pseudozyma</taxon>
    </lineage>
</organism>
<dbReference type="AlphaFoldDB" id="R9NZY1"/>
<dbReference type="InterPro" id="IPR036250">
    <property type="entry name" value="AcylCo_DH-like_C"/>
</dbReference>
<evidence type="ECO:0000256" key="5">
    <source>
        <dbReference type="ARBA" id="ARBA00006288"/>
    </source>
</evidence>
<dbReference type="PANTHER" id="PTHR10909">
    <property type="entry name" value="ELECTRON TRANSPORT OXIDOREDUCTASE"/>
    <property type="match status" value="1"/>
</dbReference>
<evidence type="ECO:0000256" key="7">
    <source>
        <dbReference type="ARBA" id="ARBA00022630"/>
    </source>
</evidence>
<name>R9NZY1_PSEHS</name>
<evidence type="ECO:0000256" key="2">
    <source>
        <dbReference type="ARBA" id="ARBA00001974"/>
    </source>
</evidence>
<keyword evidence="11" id="KW-0443">Lipid metabolism</keyword>
<dbReference type="GO" id="GO:0033540">
    <property type="term" value="P:fatty acid beta-oxidation using acyl-CoA oxidase"/>
    <property type="evidence" value="ECO:0007669"/>
    <property type="project" value="UniProtKB-UniPathway"/>
</dbReference>
<evidence type="ECO:0000256" key="10">
    <source>
        <dbReference type="ARBA" id="ARBA00023002"/>
    </source>
</evidence>
<gene>
    <name evidence="17" type="ORF">PHSY_002050</name>
</gene>
<dbReference type="Proteomes" id="UP000014071">
    <property type="component" value="Unassembled WGS sequence"/>
</dbReference>
<dbReference type="Pfam" id="PF01756">
    <property type="entry name" value="ACOX"/>
    <property type="match status" value="1"/>
</dbReference>
<dbReference type="InterPro" id="IPR006091">
    <property type="entry name" value="Acyl-CoA_Oxase/DH_mid-dom"/>
</dbReference>
<dbReference type="SUPFAM" id="SSF56645">
    <property type="entry name" value="Acyl-CoA dehydrogenase NM domain-like"/>
    <property type="match status" value="1"/>
</dbReference>
<evidence type="ECO:0000313" key="18">
    <source>
        <dbReference type="Proteomes" id="UP000014071"/>
    </source>
</evidence>
<dbReference type="OrthoDB" id="538336at2759"/>
<dbReference type="InterPro" id="IPR002655">
    <property type="entry name" value="Acyl-CoA_oxidase_C"/>
</dbReference>
<reference evidence="18" key="1">
    <citation type="journal article" date="2013" name="Genome Announc.">
        <title>Draft genome sequence of the basidiomycetous yeast-like fungus Pseudozyma hubeiensis SY62, which produces an abundant amount of the biosurfactant mannosylerythritol lipids.</title>
        <authorList>
            <person name="Konishi M."/>
            <person name="Hatada Y."/>
            <person name="Horiuchi J."/>
        </authorList>
    </citation>
    <scope>NUCLEOTIDE SEQUENCE [LARGE SCALE GENOMIC DNA]</scope>
    <source>
        <strain evidence="18">SY62</strain>
    </source>
</reference>
<dbReference type="GO" id="GO:0005777">
    <property type="term" value="C:peroxisome"/>
    <property type="evidence" value="ECO:0007669"/>
    <property type="project" value="UniProtKB-SubCell"/>
</dbReference>
<dbReference type="EMBL" id="DF238784">
    <property type="protein sequence ID" value="GAC94478.1"/>
    <property type="molecule type" value="Genomic_DNA"/>
</dbReference>
<dbReference type="STRING" id="1305764.R9NZY1"/>
<dbReference type="FunFam" id="1.20.140.10:FF:000013">
    <property type="entry name" value="Acyl-coenzyme A oxidase"/>
    <property type="match status" value="1"/>
</dbReference>
<comment type="catalytic activity">
    <reaction evidence="1">
        <text>a 2,3-saturated acyl-CoA + O2 = a (2E)-enoyl-CoA + H2O2</text>
        <dbReference type="Rhea" id="RHEA:38959"/>
        <dbReference type="ChEBI" id="CHEBI:15379"/>
        <dbReference type="ChEBI" id="CHEBI:16240"/>
        <dbReference type="ChEBI" id="CHEBI:58856"/>
        <dbReference type="ChEBI" id="CHEBI:65111"/>
        <dbReference type="EC" id="1.3.3.6"/>
    </reaction>
</comment>
<keyword evidence="8" id="KW-0274">FAD</keyword>
<comment type="cofactor">
    <cofactor evidence="2">
        <name>FAD</name>
        <dbReference type="ChEBI" id="CHEBI:57692"/>
    </cofactor>
</comment>
<dbReference type="GO" id="GO:0055088">
    <property type="term" value="P:lipid homeostasis"/>
    <property type="evidence" value="ECO:0007669"/>
    <property type="project" value="TreeGrafter"/>
</dbReference>
<dbReference type="Pfam" id="PF02770">
    <property type="entry name" value="Acyl-CoA_dh_M"/>
    <property type="match status" value="1"/>
</dbReference>
<keyword evidence="18" id="KW-1185">Reference proteome</keyword>
<feature type="domain" description="Acyl-CoA oxidase C-terminal" evidence="13">
    <location>
        <begin position="630"/>
        <end position="789"/>
    </location>
</feature>
<evidence type="ECO:0000256" key="1">
    <source>
        <dbReference type="ARBA" id="ARBA00001201"/>
    </source>
</evidence>
<dbReference type="Gene3D" id="1.10.540.10">
    <property type="entry name" value="Acyl-CoA dehydrogenase/oxidase, N-terminal domain"/>
    <property type="match status" value="1"/>
</dbReference>
<evidence type="ECO:0000256" key="9">
    <source>
        <dbReference type="ARBA" id="ARBA00022832"/>
    </source>
</evidence>
<evidence type="ECO:0000256" key="8">
    <source>
        <dbReference type="ARBA" id="ARBA00022827"/>
    </source>
</evidence>
<keyword evidence="9" id="KW-0276">Fatty acid metabolism</keyword>
<evidence type="ECO:0000259" key="16">
    <source>
        <dbReference type="Pfam" id="PF22924"/>
    </source>
</evidence>
<keyword evidence="7" id="KW-0285">Flavoprotein</keyword>
<protein>
    <recommendedName>
        <fullName evidence="6">acyl-CoA oxidase</fullName>
        <ecNumber evidence="6">1.3.3.6</ecNumber>
    </recommendedName>
</protein>
<dbReference type="Pfam" id="PF14749">
    <property type="entry name" value="Acyl-CoA_ox_N"/>
    <property type="match status" value="1"/>
</dbReference>
<dbReference type="Gene3D" id="2.40.110.10">
    <property type="entry name" value="Butyryl-CoA Dehydrogenase, subunit A, domain 2"/>
    <property type="match status" value="1"/>
</dbReference>
<comment type="pathway">
    <text evidence="4">Lipid metabolism; peroxisomal fatty acid beta-oxidation.</text>
</comment>
<proteinExistence type="inferred from homology"/>
<evidence type="ECO:0000259" key="13">
    <source>
        <dbReference type="Pfam" id="PF01756"/>
    </source>
</evidence>
<sequence length="811" mass="91219">MKTAIRLDSAPSESQTMSSACRASQIFIYEDMLTRTIINAKEDLEVSHFNSLQMQESMTVGFSECRPIRQTSMTLTEIKIGIGISSININFAQAARPISLSFSESSEIVVRPKFFSSPLLFVKMAPPRYIELPAGLKPAGVPGRELLAYERSKASFDSKALAEYIHGKQFLELQEHLVGILTSDPVFDKTSDYYYGRADKFRRAMLKDKRLAQLAAEHGWGQTEISMAEKLADLPGPMGLHKSMFLTTLYNQGNDEQRKAFYEPAAKYEIIGCYAQTELGHGSNVQGIETTATWIADTQEWEIHSPTLTASKWWIGGLGRTADHAVVMAQLIINNKSYGPHPFVVPIRDVKTREMLPGRTIGDIGPKAGYNTTDNGFMLFEHVRVPHFNLLARFSKVEPETGKYLPPPNAKLAYGTLTWVRANIVRDASTVLMRAVTVAIRYCAVRRQFADRDAPKFGQDGKPLETQVLDYTMVQIRLFPILAQAFAFHYTSRFMFELYEQNQANIESGDLSLLADTHASSSGLKSLTTLYASDAIEVCRKACGGHGYSMASGLPDFYANYLPNATWEGDSYMLSQQCTRYLFKTMRAIKSGKGKVDKNITTDYMIRYLDNKHEKAEIQFSGDLYDPLFFMRAFGHRAAYLTEQTLALRDDAKRSWNSLLVELYRCSKAHSQYLLVRNFGMAILKDDKLNSQPALRQIVQKIFLLWACNTMQEESADFLASGYINGQQFHLLGSKVQEIMVEVRPNAVALVDAFAVPDYLLNSALGRSDGNVYEALFDFALREPLNSAKWNVDIHDMNTTDFDSDLPRAKL</sequence>
<feature type="domain" description="Acyl-CoA oxidase/dehydrogenase middle" evidence="14">
    <location>
        <begin position="273"/>
        <end position="383"/>
    </location>
</feature>
<dbReference type="HOGENOM" id="CLU_014629_3_1_1"/>
<evidence type="ECO:0000313" key="17">
    <source>
        <dbReference type="EMBL" id="GAC94478.1"/>
    </source>
</evidence>
<evidence type="ECO:0000256" key="6">
    <source>
        <dbReference type="ARBA" id="ARBA00012870"/>
    </source>
</evidence>
<dbReference type="InterPro" id="IPR055060">
    <property type="entry name" value="ACOX_C_alpha1"/>
</dbReference>
<evidence type="ECO:0000256" key="12">
    <source>
        <dbReference type="ARBA" id="ARBA00023140"/>
    </source>
</evidence>
<evidence type="ECO:0000259" key="15">
    <source>
        <dbReference type="Pfam" id="PF14749"/>
    </source>
</evidence>
<evidence type="ECO:0000259" key="14">
    <source>
        <dbReference type="Pfam" id="PF02770"/>
    </source>
</evidence>
<dbReference type="GO" id="GO:0005504">
    <property type="term" value="F:fatty acid binding"/>
    <property type="evidence" value="ECO:0007669"/>
    <property type="project" value="TreeGrafter"/>
</dbReference>
<dbReference type="SUPFAM" id="SSF47203">
    <property type="entry name" value="Acyl-CoA dehydrogenase C-terminal domain-like"/>
    <property type="match status" value="2"/>
</dbReference>
<dbReference type="eggNOG" id="KOG0136">
    <property type="taxonomic scope" value="Eukaryota"/>
</dbReference>
<feature type="domain" description="Acyl-coenzyme A oxidase N-terminal" evidence="15">
    <location>
        <begin position="157"/>
        <end position="271"/>
    </location>
</feature>
<dbReference type="Gene3D" id="1.20.140.10">
    <property type="entry name" value="Butyryl-CoA Dehydrogenase, subunit A, domain 3"/>
    <property type="match status" value="2"/>
</dbReference>
<evidence type="ECO:0000256" key="11">
    <source>
        <dbReference type="ARBA" id="ARBA00023098"/>
    </source>
</evidence>
<feature type="domain" description="Acyl-CoA oxidase C-alpha1" evidence="16">
    <location>
        <begin position="414"/>
        <end position="582"/>
    </location>
</feature>